<dbReference type="Gene3D" id="1.10.390.10">
    <property type="entry name" value="Neutral Protease Domain 2"/>
    <property type="match status" value="1"/>
</dbReference>
<evidence type="ECO:0000256" key="5">
    <source>
        <dbReference type="ARBA" id="ARBA00023049"/>
    </source>
</evidence>
<keyword evidence="3" id="KW-0378">Hydrolase</keyword>
<comment type="caution">
    <text evidence="7">The sequence shown here is derived from an EMBL/GenBank/DDBJ whole genome shotgun (WGS) entry which is preliminary data.</text>
</comment>
<protein>
    <recommendedName>
        <fullName evidence="6">Peptidase M4 C-terminal domain-containing protein</fullName>
    </recommendedName>
</protein>
<dbReference type="PANTHER" id="PTHR43579:SF1">
    <property type="entry name" value="NEUTRAL METALLOPROTEINASE"/>
    <property type="match status" value="1"/>
</dbReference>
<comment type="similarity">
    <text evidence="1">Belongs to the peptidase M4 family.</text>
</comment>
<dbReference type="SUPFAM" id="SSF55486">
    <property type="entry name" value="Metalloproteases ('zincins'), catalytic domain"/>
    <property type="match status" value="1"/>
</dbReference>
<dbReference type="InterPro" id="IPR027268">
    <property type="entry name" value="Peptidase_M4/M1_CTD_sf"/>
</dbReference>
<gene>
    <name evidence="7" type="ORF">G6O67_008303</name>
</gene>
<dbReference type="AlphaFoldDB" id="A0A8H4PNG2"/>
<dbReference type="PANTHER" id="PTHR43579">
    <property type="match status" value="1"/>
</dbReference>
<evidence type="ECO:0000256" key="1">
    <source>
        <dbReference type="ARBA" id="ARBA00009388"/>
    </source>
</evidence>
<accession>A0A8H4PNG2</accession>
<dbReference type="Pfam" id="PF02868">
    <property type="entry name" value="Peptidase_M4_C"/>
    <property type="match status" value="1"/>
</dbReference>
<evidence type="ECO:0000259" key="6">
    <source>
        <dbReference type="Pfam" id="PF02868"/>
    </source>
</evidence>
<dbReference type="InterPro" id="IPR052759">
    <property type="entry name" value="Metalloprotease_M4"/>
</dbReference>
<dbReference type="OrthoDB" id="5332336at2759"/>
<dbReference type="InterPro" id="IPR023612">
    <property type="entry name" value="Peptidase_M4"/>
</dbReference>
<evidence type="ECO:0000256" key="4">
    <source>
        <dbReference type="ARBA" id="ARBA00022833"/>
    </source>
</evidence>
<dbReference type="EMBL" id="JAAVMX010000009">
    <property type="protein sequence ID" value="KAF4504910.1"/>
    <property type="molecule type" value="Genomic_DNA"/>
</dbReference>
<reference evidence="7 8" key="1">
    <citation type="journal article" date="2020" name="Genome Biol. Evol.">
        <title>A new high-quality draft genome assembly of the Chinese cordyceps Ophiocordyceps sinensis.</title>
        <authorList>
            <person name="Shu R."/>
            <person name="Zhang J."/>
            <person name="Meng Q."/>
            <person name="Zhang H."/>
            <person name="Zhou G."/>
            <person name="Li M."/>
            <person name="Wu P."/>
            <person name="Zhao Y."/>
            <person name="Chen C."/>
            <person name="Qin Q."/>
        </authorList>
    </citation>
    <scope>NUCLEOTIDE SEQUENCE [LARGE SCALE GENOMIC DNA]</scope>
    <source>
        <strain evidence="7 8">IOZ07</strain>
    </source>
</reference>
<name>A0A8H4PNG2_9HYPO</name>
<feature type="domain" description="Peptidase M4 C-terminal" evidence="6">
    <location>
        <begin position="32"/>
        <end position="195"/>
    </location>
</feature>
<evidence type="ECO:0000313" key="7">
    <source>
        <dbReference type="EMBL" id="KAF4504910.1"/>
    </source>
</evidence>
<evidence type="ECO:0000313" key="8">
    <source>
        <dbReference type="Proteomes" id="UP000557566"/>
    </source>
</evidence>
<evidence type="ECO:0000256" key="2">
    <source>
        <dbReference type="ARBA" id="ARBA00022670"/>
    </source>
</evidence>
<keyword evidence="8" id="KW-1185">Reference proteome</keyword>
<dbReference type="GO" id="GO:0004222">
    <property type="term" value="F:metalloendopeptidase activity"/>
    <property type="evidence" value="ECO:0007669"/>
    <property type="project" value="InterPro"/>
</dbReference>
<organism evidence="7 8">
    <name type="scientific">Ophiocordyceps sinensis</name>
    <dbReference type="NCBI Taxonomy" id="72228"/>
    <lineage>
        <taxon>Eukaryota</taxon>
        <taxon>Fungi</taxon>
        <taxon>Dikarya</taxon>
        <taxon>Ascomycota</taxon>
        <taxon>Pezizomycotina</taxon>
        <taxon>Sordariomycetes</taxon>
        <taxon>Hypocreomycetidae</taxon>
        <taxon>Hypocreales</taxon>
        <taxon>Ophiocordycipitaceae</taxon>
        <taxon>Ophiocordyceps</taxon>
    </lineage>
</organism>
<proteinExistence type="inferred from homology"/>
<dbReference type="PRINTS" id="PR00730">
    <property type="entry name" value="THERMOLYSIN"/>
</dbReference>
<dbReference type="Proteomes" id="UP000557566">
    <property type="component" value="Unassembled WGS sequence"/>
</dbReference>
<evidence type="ECO:0000256" key="3">
    <source>
        <dbReference type="ARBA" id="ARBA00022801"/>
    </source>
</evidence>
<dbReference type="InterPro" id="IPR001570">
    <property type="entry name" value="Peptidase_M4_C_domain"/>
</dbReference>
<keyword evidence="2" id="KW-0645">Protease</keyword>
<keyword evidence="4" id="KW-0862">Zinc</keyword>
<sequence>MGPDKLQMLFGDGGKIFQHFTGCIDIIGHDCYVEQSGALNEHISDVFGIMVKQHIDNETADQSDWLIGEGCLLPSIKGLAARSTKSPGTAFDIPQFGKDGQVGHMKMLYEKTYGDNGGVHIFSGIPNKAFYLAALGFGGHSWEKAGQMWWKAMTCKRVPPGCTFDRFADITVDFAREEFGETAAKIVRKAWIDVGDAERLEARALRCLVKHWETPETKPVAMSLCLKISSDVH</sequence>
<dbReference type="GO" id="GO:0006508">
    <property type="term" value="P:proteolysis"/>
    <property type="evidence" value="ECO:0007669"/>
    <property type="project" value="UniProtKB-KW"/>
</dbReference>
<keyword evidence="5" id="KW-0482">Metalloprotease</keyword>